<evidence type="ECO:0000259" key="2">
    <source>
        <dbReference type="Pfam" id="PF22322"/>
    </source>
</evidence>
<dbReference type="Proteomes" id="UP000659223">
    <property type="component" value="Unassembled WGS sequence"/>
</dbReference>
<dbReference type="InterPro" id="IPR054246">
    <property type="entry name" value="DUF6973"/>
</dbReference>
<evidence type="ECO:0000313" key="4">
    <source>
        <dbReference type="Proteomes" id="UP000659223"/>
    </source>
</evidence>
<evidence type="ECO:0000256" key="1">
    <source>
        <dbReference type="SAM" id="MobiDB-lite"/>
    </source>
</evidence>
<dbReference type="Pfam" id="PF08310">
    <property type="entry name" value="LGFP"/>
    <property type="match status" value="3"/>
</dbReference>
<dbReference type="EMBL" id="BMUT01000013">
    <property type="protein sequence ID" value="GGY01071.1"/>
    <property type="molecule type" value="Genomic_DNA"/>
</dbReference>
<dbReference type="InterPro" id="IPR013207">
    <property type="entry name" value="LGFP"/>
</dbReference>
<sequence>MAHAQPSMTPSAAPCSTVPSGRKAKPARWVPTKNPKTSVAPGHMRSDCEVIPEGFTKKQADKAETMEAALLAKSGATEARPHAASSSAADCQVYWPAPYEVCGAIRDKYNELGGPNSFLLFPASNELTNPDGHGKRSVFQNGPIYWSADSGAHPVVNHFFAAWQRNGWEAGPLGYPTSDEIVNPDNIGRRQYFQGGTVYWRLNDAYYVTGAIRDKWGEAGWEGGWLGYPVSDEIKLPDGQGRMNRFEHGVIYWSPATGARPVTASILDQWSRAGYEASSYGYPTADPVTHPGGVQEQQFQHDRIYSSGLTVPLAPGVSLSLGLPSSGPLRPETVAEGVVLNGPGFKARFQRVAGDGSLEVSLVRLDNSAPTSLDLLLGAPAGYSLRATPQRVELTDSKGVIVAGVGLPMGFDSTGAAVPVRAGFEGNRLRLQLGNSTAYPIEFPTIAAKGDALDAWWATGIQQRSVCENEPYDCFRVRNARGPAYNRSKEAFPEATATDDNRIDAARHCMWNGLMTEGANRGFAERMAAAHEIDGRSNPGWTRNAELMDGYNNKTGVQVGLRNEGSPGNIEVTCLRYAREARIVPEPDTIDLTNPNGIDLIALRHP</sequence>
<gene>
    <name evidence="3" type="ORF">GCM10010324_54750</name>
</gene>
<keyword evidence="4" id="KW-1185">Reference proteome</keyword>
<feature type="domain" description="DUF6973" evidence="2">
    <location>
        <begin position="466"/>
        <end position="565"/>
    </location>
</feature>
<evidence type="ECO:0000313" key="3">
    <source>
        <dbReference type="EMBL" id="GGY01071.1"/>
    </source>
</evidence>
<proteinExistence type="predicted"/>
<accession>A0ABQ2Z2W4</accession>
<dbReference type="RefSeq" id="WP_229899857.1">
    <property type="nucleotide sequence ID" value="NZ_BMUT01000013.1"/>
</dbReference>
<feature type="region of interest" description="Disordered" evidence="1">
    <location>
        <begin position="1"/>
        <end position="44"/>
    </location>
</feature>
<reference evidence="4" key="1">
    <citation type="journal article" date="2019" name="Int. J. Syst. Evol. Microbiol.">
        <title>The Global Catalogue of Microorganisms (GCM) 10K type strain sequencing project: providing services to taxonomists for standard genome sequencing and annotation.</title>
        <authorList>
            <consortium name="The Broad Institute Genomics Platform"/>
            <consortium name="The Broad Institute Genome Sequencing Center for Infectious Disease"/>
            <person name="Wu L."/>
            <person name="Ma J."/>
        </authorList>
    </citation>
    <scope>NUCLEOTIDE SEQUENCE [LARGE SCALE GENOMIC DNA]</scope>
    <source>
        <strain evidence="4">JCM 4586</strain>
    </source>
</reference>
<feature type="compositionally biased region" description="Polar residues" evidence="1">
    <location>
        <begin position="1"/>
        <end position="10"/>
    </location>
</feature>
<comment type="caution">
    <text evidence="3">The sequence shown here is derived from an EMBL/GenBank/DDBJ whole genome shotgun (WGS) entry which is preliminary data.</text>
</comment>
<name>A0ABQ2Z2W4_9ACTN</name>
<dbReference type="Pfam" id="PF22322">
    <property type="entry name" value="DUF6973"/>
    <property type="match status" value="1"/>
</dbReference>
<protein>
    <recommendedName>
        <fullName evidence="2">DUF6973 domain-containing protein</fullName>
    </recommendedName>
</protein>
<organism evidence="3 4">
    <name type="scientific">Streptomyces hiroshimensis</name>
    <dbReference type="NCBI Taxonomy" id="66424"/>
    <lineage>
        <taxon>Bacteria</taxon>
        <taxon>Bacillati</taxon>
        <taxon>Actinomycetota</taxon>
        <taxon>Actinomycetes</taxon>
        <taxon>Kitasatosporales</taxon>
        <taxon>Streptomycetaceae</taxon>
        <taxon>Streptomyces</taxon>
    </lineage>
</organism>